<feature type="binding site" evidence="13">
    <location>
        <position position="304"/>
    </location>
    <ligand>
        <name>[4Fe-4S] cluster</name>
        <dbReference type="ChEBI" id="CHEBI:49883"/>
        <label>2</label>
        <note>4Fe-4S-S-AdoMet</note>
    </ligand>
</feature>
<dbReference type="HAMAP" id="MF_00013">
    <property type="entry name" value="LipB"/>
    <property type="match status" value="1"/>
</dbReference>
<evidence type="ECO:0000256" key="13">
    <source>
        <dbReference type="HAMAP-Rule" id="MF_00206"/>
    </source>
</evidence>
<feature type="binding site" evidence="12">
    <location>
        <begin position="154"/>
        <end position="156"/>
    </location>
    <ligand>
        <name>substrate</name>
    </ligand>
</feature>
<sequence length="524" mass="57584">MAEAAYYPAAKFQRILVLDLNVMEYSRALELQRGLQGLRSAGEIPDCFLLLEHPPVLTLGRAGGEGDILASRDRLAWEGLKIYRVERGGSVTYHGPGQLVGYPILDLHNYQRDVHLLVHNLEKVIIRVLAAFGITAGRREGYPGVWVGEAKIASIGVAVKKWITMHGFALNVDPEMSHFKLIHPCGLQGVKMTSMHEVLGRRVSMREVKNRVIEEMAAVFRWEQVLPGVPAPVRRLLDGLGGEMPAFRPGWLTVPTPAPGVLEKMTGLLGRGKLNTVCREARCPNVAECFGMGTATFLILGDICTRNCRFCSVKSGTPRPPDPGEPQSVAWTVRELGLKHVVVTSVTRDDLPDGGAGHFARVINAVRHLNPGTTVEVLVPDFGGSKEVLVTVVAARPDVLGHNLETVPRLYRKVRPRADYRCSLQLLATAKKLDPSITTKSGIMVGLGEEPAEVLAVMDDLREAGCDYITIGQYLQPTPGHLPVHGYVTPAMFRWYEEQCLRKGFRKADCGPLVRSSYHARPLA</sequence>
<evidence type="ECO:0000313" key="17">
    <source>
        <dbReference type="Proteomes" id="UP000184529"/>
    </source>
</evidence>
<feature type="domain" description="BPL/LPL catalytic" evidence="14">
    <location>
        <begin position="42"/>
        <end position="224"/>
    </location>
</feature>
<dbReference type="GO" id="GO:0016992">
    <property type="term" value="F:lipoate synthase activity"/>
    <property type="evidence" value="ECO:0007669"/>
    <property type="project" value="UniProtKB-UniRule"/>
</dbReference>
<dbReference type="EC" id="2.3.1.181" evidence="12"/>
<keyword evidence="6 13" id="KW-0479">Metal-binding</keyword>
<feature type="site" description="Lowers pKa of active site Cys" evidence="12">
    <location>
        <position position="151"/>
    </location>
</feature>
<dbReference type="SUPFAM" id="SSF102114">
    <property type="entry name" value="Radical SAM enzymes"/>
    <property type="match status" value="1"/>
</dbReference>
<evidence type="ECO:0000259" key="15">
    <source>
        <dbReference type="PROSITE" id="PS51918"/>
    </source>
</evidence>
<dbReference type="SMART" id="SM00729">
    <property type="entry name" value="Elp3"/>
    <property type="match status" value="1"/>
</dbReference>
<dbReference type="InterPro" id="IPR004143">
    <property type="entry name" value="BPL_LPL_catalytic"/>
</dbReference>
<keyword evidence="2 13" id="KW-0004">4Fe-4S</keyword>
<dbReference type="Gene3D" id="3.20.20.70">
    <property type="entry name" value="Aldolase class I"/>
    <property type="match status" value="1"/>
</dbReference>
<organism evidence="16 17">
    <name type="scientific">Desulfofundulus thermosubterraneus DSM 16057</name>
    <dbReference type="NCBI Taxonomy" id="1121432"/>
    <lineage>
        <taxon>Bacteria</taxon>
        <taxon>Bacillati</taxon>
        <taxon>Bacillota</taxon>
        <taxon>Clostridia</taxon>
        <taxon>Eubacteriales</taxon>
        <taxon>Peptococcaceae</taxon>
        <taxon>Desulfofundulus</taxon>
    </lineage>
</organism>
<keyword evidence="9 12" id="KW-0012">Acyltransferase</keyword>
<feature type="binding site" evidence="13">
    <location>
        <position position="311"/>
    </location>
    <ligand>
        <name>[4Fe-4S] cluster</name>
        <dbReference type="ChEBI" id="CHEBI:49883"/>
        <label>2</label>
        <note>4Fe-4S-S-AdoMet</note>
    </ligand>
</feature>
<feature type="binding site" evidence="12">
    <location>
        <begin position="87"/>
        <end position="94"/>
    </location>
    <ligand>
        <name>substrate</name>
    </ligand>
</feature>
<evidence type="ECO:0000256" key="5">
    <source>
        <dbReference type="ARBA" id="ARBA00022691"/>
    </source>
</evidence>
<feature type="binding site" evidence="12">
    <location>
        <begin position="167"/>
        <end position="169"/>
    </location>
    <ligand>
        <name>substrate</name>
    </ligand>
</feature>
<evidence type="ECO:0000259" key="14">
    <source>
        <dbReference type="PROSITE" id="PS51733"/>
    </source>
</evidence>
<dbReference type="GO" id="GO:0051539">
    <property type="term" value="F:4 iron, 4 sulfur cluster binding"/>
    <property type="evidence" value="ECO:0007669"/>
    <property type="project" value="UniProtKB-UniRule"/>
</dbReference>
<dbReference type="InterPro" id="IPR006638">
    <property type="entry name" value="Elp3/MiaA/NifB-like_rSAM"/>
</dbReference>
<evidence type="ECO:0000256" key="10">
    <source>
        <dbReference type="ARBA" id="ARBA00024732"/>
    </source>
</evidence>
<dbReference type="AlphaFoldDB" id="A0A1M6GKV2"/>
<dbReference type="InterPro" id="IPR007197">
    <property type="entry name" value="rSAM"/>
</dbReference>
<dbReference type="Gene3D" id="3.30.930.10">
    <property type="entry name" value="Bira Bifunctional Protein, Domain 2"/>
    <property type="match status" value="1"/>
</dbReference>
<evidence type="ECO:0000313" key="16">
    <source>
        <dbReference type="EMBL" id="SHJ10568.1"/>
    </source>
</evidence>
<dbReference type="InterPro" id="IPR000544">
    <property type="entry name" value="Octanoyltransferase"/>
</dbReference>
<dbReference type="SUPFAM" id="SSF55681">
    <property type="entry name" value="Class II aaRS and biotin synthetases"/>
    <property type="match status" value="1"/>
</dbReference>
<dbReference type="GO" id="GO:0005737">
    <property type="term" value="C:cytoplasm"/>
    <property type="evidence" value="ECO:0007669"/>
    <property type="project" value="UniProtKB-SubCell"/>
</dbReference>
<dbReference type="PROSITE" id="PS51918">
    <property type="entry name" value="RADICAL_SAM"/>
    <property type="match status" value="1"/>
</dbReference>
<comment type="pathway">
    <text evidence="13">Protein modification; protein lipoylation via endogenous pathway; protein N(6)-(lipoyl)lysine from octanoyl-[acyl-carrier-protein]: step 2/2.</text>
</comment>
<gene>
    <name evidence="12" type="primary">lipB</name>
    <name evidence="13" type="synonym">lipA</name>
    <name evidence="16" type="ORF">SAMN02745219_01771</name>
</gene>
<evidence type="ECO:0000256" key="1">
    <source>
        <dbReference type="ARBA" id="ARBA00004821"/>
    </source>
</evidence>
<dbReference type="CDD" id="cd16444">
    <property type="entry name" value="LipB"/>
    <property type="match status" value="1"/>
</dbReference>
<evidence type="ECO:0000256" key="11">
    <source>
        <dbReference type="ARBA" id="ARBA00047326"/>
    </source>
</evidence>
<dbReference type="GO" id="GO:0046872">
    <property type="term" value="F:metal ion binding"/>
    <property type="evidence" value="ECO:0007669"/>
    <property type="project" value="UniProtKB-KW"/>
</dbReference>
<dbReference type="Proteomes" id="UP000184529">
    <property type="component" value="Unassembled WGS sequence"/>
</dbReference>
<dbReference type="STRING" id="1121432.SAMN02745219_01771"/>
<accession>A0A1M6GKV2</accession>
<dbReference type="NCBIfam" id="NF009544">
    <property type="entry name" value="PRK12928.1"/>
    <property type="match status" value="1"/>
</dbReference>
<comment type="catalytic activity">
    <reaction evidence="12">
        <text>octanoyl-[ACP] + L-lysyl-[protein] = N(6)-octanoyl-L-lysyl-[protein] + holo-[ACP] + H(+)</text>
        <dbReference type="Rhea" id="RHEA:17665"/>
        <dbReference type="Rhea" id="RHEA-COMP:9636"/>
        <dbReference type="Rhea" id="RHEA-COMP:9685"/>
        <dbReference type="Rhea" id="RHEA-COMP:9752"/>
        <dbReference type="Rhea" id="RHEA-COMP:9928"/>
        <dbReference type="ChEBI" id="CHEBI:15378"/>
        <dbReference type="ChEBI" id="CHEBI:29969"/>
        <dbReference type="ChEBI" id="CHEBI:64479"/>
        <dbReference type="ChEBI" id="CHEBI:78463"/>
        <dbReference type="ChEBI" id="CHEBI:78809"/>
        <dbReference type="EC" id="2.3.1.181"/>
    </reaction>
</comment>
<dbReference type="SFLD" id="SFLDF00271">
    <property type="entry name" value="lipoyl_synthase"/>
    <property type="match status" value="1"/>
</dbReference>
<evidence type="ECO:0000256" key="3">
    <source>
        <dbReference type="ARBA" id="ARBA00022490"/>
    </source>
</evidence>
<keyword evidence="3 12" id="KW-0963">Cytoplasm</keyword>
<keyword evidence="7 13" id="KW-0408">Iron</keyword>
<evidence type="ECO:0000256" key="9">
    <source>
        <dbReference type="ARBA" id="ARBA00023315"/>
    </source>
</evidence>
<feature type="binding site" evidence="13">
    <location>
        <position position="289"/>
    </location>
    <ligand>
        <name>[4Fe-4S] cluster</name>
        <dbReference type="ChEBI" id="CHEBI:49883"/>
        <label>1</label>
    </ligand>
</feature>
<dbReference type="InterPro" id="IPR013785">
    <property type="entry name" value="Aldolase_TIM"/>
</dbReference>
<comment type="similarity">
    <text evidence="12">Belongs to the LipB family.</text>
</comment>
<dbReference type="Pfam" id="PF04055">
    <property type="entry name" value="Radical_SAM"/>
    <property type="match status" value="1"/>
</dbReference>
<keyword evidence="5 13" id="KW-0949">S-adenosyl-L-methionine</keyword>
<dbReference type="PANTHER" id="PTHR10949">
    <property type="entry name" value="LIPOYL SYNTHASE"/>
    <property type="match status" value="1"/>
</dbReference>
<dbReference type="InterPro" id="IPR058240">
    <property type="entry name" value="rSAM_sf"/>
</dbReference>
<dbReference type="SFLD" id="SFLDG01058">
    <property type="entry name" value="lipoyl_synthase_like"/>
    <property type="match status" value="1"/>
</dbReference>
<dbReference type="UniPathway" id="UPA00538">
    <property type="reaction ID" value="UER00592"/>
</dbReference>
<comment type="function">
    <text evidence="13">Catalyzes the radical-mediated insertion of two sulfur atoms into the C-6 and C-8 positions of the octanoyl moiety bound to the lipoyl domains of lipoate-dependent enzymes, thereby converting the octanoylated domains into lipoylated derivatives.</text>
</comment>
<dbReference type="Pfam" id="PF21948">
    <property type="entry name" value="LplA-B_cat"/>
    <property type="match status" value="1"/>
</dbReference>
<name>A0A1M6GKV2_9FIRM</name>
<keyword evidence="17" id="KW-1185">Reference proteome</keyword>
<feature type="binding site" evidence="13">
    <location>
        <position position="278"/>
    </location>
    <ligand>
        <name>[4Fe-4S] cluster</name>
        <dbReference type="ChEBI" id="CHEBI:49883"/>
        <label>1</label>
    </ligand>
</feature>
<evidence type="ECO:0000256" key="12">
    <source>
        <dbReference type="HAMAP-Rule" id="MF_00013"/>
    </source>
</evidence>
<dbReference type="InterPro" id="IPR020605">
    <property type="entry name" value="Octanoyltransferase_CS"/>
</dbReference>
<dbReference type="PROSITE" id="PS01313">
    <property type="entry name" value="LIPB"/>
    <property type="match status" value="1"/>
</dbReference>
<dbReference type="PROSITE" id="PS51733">
    <property type="entry name" value="BPL_LPL_CATALYTIC"/>
    <property type="match status" value="1"/>
</dbReference>
<feature type="binding site" evidence="13">
    <location>
        <position position="517"/>
    </location>
    <ligand>
        <name>[4Fe-4S] cluster</name>
        <dbReference type="ChEBI" id="CHEBI:49883"/>
        <label>1</label>
    </ligand>
</feature>
<keyword evidence="8 13" id="KW-0411">Iron-sulfur</keyword>
<evidence type="ECO:0000256" key="8">
    <source>
        <dbReference type="ARBA" id="ARBA00023014"/>
    </source>
</evidence>
<dbReference type="NCBIfam" id="NF004019">
    <property type="entry name" value="PRK05481.1"/>
    <property type="match status" value="1"/>
</dbReference>
<dbReference type="GO" id="GO:0009249">
    <property type="term" value="P:protein lipoylation"/>
    <property type="evidence" value="ECO:0007669"/>
    <property type="project" value="UniProtKB-UniRule"/>
</dbReference>
<feature type="domain" description="Radical SAM core" evidence="15">
    <location>
        <begin position="290"/>
        <end position="506"/>
    </location>
</feature>
<dbReference type="NCBIfam" id="TIGR00510">
    <property type="entry name" value="lipA"/>
    <property type="match status" value="1"/>
</dbReference>
<comment type="miscellaneous">
    <text evidence="12">In the reaction, the free carboxyl group of octanoic acid is attached via an amide linkage to the epsilon-amino group of a specific lysine residue of lipoyl domains of lipoate-dependent enzymes.</text>
</comment>
<dbReference type="NCBIfam" id="TIGR00214">
    <property type="entry name" value="lipB"/>
    <property type="match status" value="1"/>
</dbReference>
<reference evidence="17" key="1">
    <citation type="submission" date="2016-11" db="EMBL/GenBank/DDBJ databases">
        <authorList>
            <person name="Varghese N."/>
            <person name="Submissions S."/>
        </authorList>
    </citation>
    <scope>NUCLEOTIDE SEQUENCE [LARGE SCALE GENOMIC DNA]</scope>
    <source>
        <strain evidence="17">DSM 16057</strain>
    </source>
</reference>
<dbReference type="NCBIfam" id="NF010925">
    <property type="entry name" value="PRK14345.1"/>
    <property type="match status" value="1"/>
</dbReference>
<comment type="pathway">
    <text evidence="1 12">Protein modification; protein lipoylation via endogenous pathway; protein N(6)-(lipoyl)lysine from octanoyl-[acyl-carrier-protein]: step 1/2.</text>
</comment>
<dbReference type="EMBL" id="FQZM01000019">
    <property type="protein sequence ID" value="SHJ10568.1"/>
    <property type="molecule type" value="Genomic_DNA"/>
</dbReference>
<dbReference type="FunFam" id="3.20.20.70:FF:000040">
    <property type="entry name" value="Lipoyl synthase"/>
    <property type="match status" value="1"/>
</dbReference>
<dbReference type="PANTHER" id="PTHR10949:SF0">
    <property type="entry name" value="LIPOYL SYNTHASE, MITOCHONDRIAL"/>
    <property type="match status" value="1"/>
</dbReference>
<evidence type="ECO:0000256" key="2">
    <source>
        <dbReference type="ARBA" id="ARBA00022485"/>
    </source>
</evidence>
<feature type="active site" description="Acyl-thioester intermediate" evidence="12">
    <location>
        <position position="185"/>
    </location>
</feature>
<dbReference type="SFLD" id="SFLDS00029">
    <property type="entry name" value="Radical_SAM"/>
    <property type="match status" value="1"/>
</dbReference>
<dbReference type="OrthoDB" id="9787898at2"/>
<evidence type="ECO:0000256" key="7">
    <source>
        <dbReference type="ARBA" id="ARBA00023004"/>
    </source>
</evidence>
<keyword evidence="4 12" id="KW-0808">Transferase</keyword>
<dbReference type="InterPro" id="IPR003698">
    <property type="entry name" value="Lipoyl_synth"/>
</dbReference>
<evidence type="ECO:0000256" key="4">
    <source>
        <dbReference type="ARBA" id="ARBA00022679"/>
    </source>
</evidence>
<dbReference type="CDD" id="cd01335">
    <property type="entry name" value="Radical_SAM"/>
    <property type="match status" value="1"/>
</dbReference>
<comment type="catalytic activity">
    <reaction evidence="11 13">
        <text>[[Fe-S] cluster scaffold protein carrying a second [4Fe-4S](2+) cluster] + N(6)-octanoyl-L-lysyl-[protein] + 2 oxidized [2Fe-2S]-[ferredoxin] + 2 S-adenosyl-L-methionine + 4 H(+) = [[Fe-S] cluster scaffold protein] + N(6)-[(R)-dihydrolipoyl]-L-lysyl-[protein] + 4 Fe(3+) + 2 hydrogen sulfide + 2 5'-deoxyadenosine + 2 L-methionine + 2 reduced [2Fe-2S]-[ferredoxin]</text>
        <dbReference type="Rhea" id="RHEA:16585"/>
        <dbReference type="Rhea" id="RHEA-COMP:9928"/>
        <dbReference type="Rhea" id="RHEA-COMP:10000"/>
        <dbReference type="Rhea" id="RHEA-COMP:10001"/>
        <dbReference type="Rhea" id="RHEA-COMP:10475"/>
        <dbReference type="Rhea" id="RHEA-COMP:14568"/>
        <dbReference type="Rhea" id="RHEA-COMP:14569"/>
        <dbReference type="ChEBI" id="CHEBI:15378"/>
        <dbReference type="ChEBI" id="CHEBI:17319"/>
        <dbReference type="ChEBI" id="CHEBI:29034"/>
        <dbReference type="ChEBI" id="CHEBI:29919"/>
        <dbReference type="ChEBI" id="CHEBI:33722"/>
        <dbReference type="ChEBI" id="CHEBI:33737"/>
        <dbReference type="ChEBI" id="CHEBI:33738"/>
        <dbReference type="ChEBI" id="CHEBI:57844"/>
        <dbReference type="ChEBI" id="CHEBI:59789"/>
        <dbReference type="ChEBI" id="CHEBI:78809"/>
        <dbReference type="ChEBI" id="CHEBI:83100"/>
        <dbReference type="EC" id="2.8.1.8"/>
    </reaction>
</comment>
<dbReference type="GO" id="GO:0033819">
    <property type="term" value="F:lipoyl(octanoyl) transferase activity"/>
    <property type="evidence" value="ECO:0007669"/>
    <property type="project" value="UniProtKB-EC"/>
</dbReference>
<feature type="binding site" evidence="13">
    <location>
        <position position="283"/>
    </location>
    <ligand>
        <name>[4Fe-4S] cluster</name>
        <dbReference type="ChEBI" id="CHEBI:49883"/>
        <label>1</label>
    </ligand>
</feature>
<comment type="function">
    <text evidence="10 12">Catalyzes the transfer of endogenously produced octanoic acid from octanoyl-acyl-carrier-protein onto the lipoyl domains of lipoate-dependent enzymes. Lipoyl-ACP can also act as a substrate although octanoyl-ACP is likely to be the physiological substrate.</text>
</comment>
<evidence type="ECO:0000256" key="6">
    <source>
        <dbReference type="ARBA" id="ARBA00022723"/>
    </source>
</evidence>
<comment type="subcellular location">
    <subcellularLocation>
        <location evidence="12">Cytoplasm</location>
    </subcellularLocation>
</comment>
<dbReference type="InterPro" id="IPR045864">
    <property type="entry name" value="aa-tRNA-synth_II/BPL/LPL"/>
</dbReference>
<dbReference type="EC" id="2.8.1.8" evidence="13"/>
<proteinExistence type="inferred from homology"/>
<dbReference type="HAMAP" id="MF_00206">
    <property type="entry name" value="Lipoyl_synth"/>
    <property type="match status" value="1"/>
</dbReference>
<comment type="similarity">
    <text evidence="13">Belongs to the radical SAM superfamily. Lipoyl synthase family.</text>
</comment>
<protein>
    <recommendedName>
        <fullName evidence="12 13">Multifunctional fusion protein</fullName>
    </recommendedName>
    <domain>
        <recommendedName>
            <fullName evidence="13">Lipoyl synthase</fullName>
            <ecNumber evidence="13">2.8.1.8</ecNumber>
        </recommendedName>
        <alternativeName>
            <fullName evidence="13">Lip-syn</fullName>
        </alternativeName>
        <alternativeName>
            <fullName evidence="13">Lipoate synthase</fullName>
        </alternativeName>
        <alternativeName>
            <fullName evidence="13">Lipoic acid synthase</fullName>
        </alternativeName>
        <alternativeName>
            <fullName evidence="13">Sulfur insertion protein LipA</fullName>
            <shortName evidence="13">LS</shortName>
        </alternativeName>
    </domain>
    <domain>
        <recommendedName>
            <fullName evidence="12">Octanoyltransferase</fullName>
            <ecNumber evidence="12">2.3.1.181</ecNumber>
        </recommendedName>
        <alternativeName>
            <fullName evidence="12">Lipoate-protein ligase B</fullName>
        </alternativeName>
        <alternativeName>
            <fullName evidence="12">Lipoyl/octanoyl transferase</fullName>
        </alternativeName>
        <alternativeName>
            <fullName evidence="12">Octanoyl-[acyl-carrier-protein]-protein N-octanoyltransferase</fullName>
        </alternativeName>
    </domain>
</protein>
<feature type="binding site" evidence="13">
    <location>
        <position position="308"/>
    </location>
    <ligand>
        <name>[4Fe-4S] cluster</name>
        <dbReference type="ChEBI" id="CHEBI:49883"/>
        <label>2</label>
        <note>4Fe-4S-S-AdoMet</note>
    </ligand>
</feature>
<comment type="cofactor">
    <cofactor evidence="13">
        <name>[4Fe-4S] cluster</name>
        <dbReference type="ChEBI" id="CHEBI:49883"/>
    </cofactor>
    <text evidence="13">Binds 2 [4Fe-4S] clusters per subunit. One cluster is coordinated with 3 cysteines and an exchangeable S-adenosyl-L-methionine.</text>
</comment>